<dbReference type="SMART" id="SM00028">
    <property type="entry name" value="TPR"/>
    <property type="match status" value="2"/>
</dbReference>
<reference evidence="4" key="1">
    <citation type="submission" date="2022-11" db="UniProtKB">
        <authorList>
            <consortium name="WormBaseParasite"/>
        </authorList>
    </citation>
    <scope>IDENTIFICATION</scope>
</reference>
<dbReference type="Proteomes" id="UP000887574">
    <property type="component" value="Unplaced"/>
</dbReference>
<dbReference type="Gene3D" id="1.25.40.10">
    <property type="entry name" value="Tetratricopeptide repeat domain"/>
    <property type="match status" value="1"/>
</dbReference>
<dbReference type="PANTHER" id="PTHR47643:SF2">
    <property type="entry name" value="TPR DOMAIN PROTEIN (AFU_ORTHOLOGUE AFUA_5G12710)"/>
    <property type="match status" value="1"/>
</dbReference>
<dbReference type="WBParaSite" id="jg18468">
    <property type="protein sequence ID" value="jg18468"/>
    <property type="gene ID" value="jg18468"/>
</dbReference>
<dbReference type="PROSITE" id="PS50280">
    <property type="entry name" value="SET"/>
    <property type="match status" value="1"/>
</dbReference>
<dbReference type="SUPFAM" id="SSF48452">
    <property type="entry name" value="TPR-like"/>
    <property type="match status" value="1"/>
</dbReference>
<evidence type="ECO:0000259" key="2">
    <source>
        <dbReference type="PROSITE" id="PS50280"/>
    </source>
</evidence>
<accession>A0A915DCI8</accession>
<dbReference type="InterPro" id="IPR053209">
    <property type="entry name" value="Gramillin-biosynth_MTr"/>
</dbReference>
<evidence type="ECO:0000313" key="3">
    <source>
        <dbReference type="Proteomes" id="UP000887574"/>
    </source>
</evidence>
<dbReference type="InterPro" id="IPR046341">
    <property type="entry name" value="SET_dom_sf"/>
</dbReference>
<feature type="domain" description="SET" evidence="2">
    <location>
        <begin position="347"/>
        <end position="567"/>
    </location>
</feature>
<protein>
    <submittedName>
        <fullName evidence="4">SET domain-containing protein</fullName>
    </submittedName>
</protein>
<organism evidence="3 4">
    <name type="scientific">Ditylenchus dipsaci</name>
    <dbReference type="NCBI Taxonomy" id="166011"/>
    <lineage>
        <taxon>Eukaryota</taxon>
        <taxon>Metazoa</taxon>
        <taxon>Ecdysozoa</taxon>
        <taxon>Nematoda</taxon>
        <taxon>Chromadorea</taxon>
        <taxon>Rhabditida</taxon>
        <taxon>Tylenchina</taxon>
        <taxon>Tylenchomorpha</taxon>
        <taxon>Sphaerularioidea</taxon>
        <taxon>Anguinidae</taxon>
        <taxon>Anguininae</taxon>
        <taxon>Ditylenchus</taxon>
    </lineage>
</organism>
<feature type="repeat" description="TPR" evidence="1">
    <location>
        <begin position="198"/>
        <end position="231"/>
    </location>
</feature>
<dbReference type="InterPro" id="IPR001214">
    <property type="entry name" value="SET_dom"/>
</dbReference>
<dbReference type="PROSITE" id="PS50005">
    <property type="entry name" value="TPR"/>
    <property type="match status" value="1"/>
</dbReference>
<name>A0A915DCI8_9BILA</name>
<dbReference type="InterPro" id="IPR011990">
    <property type="entry name" value="TPR-like_helical_dom_sf"/>
</dbReference>
<dbReference type="InterPro" id="IPR019734">
    <property type="entry name" value="TPR_rpt"/>
</dbReference>
<dbReference type="AlphaFoldDB" id="A0A915DCI8"/>
<proteinExistence type="predicted"/>
<sequence length="619" mass="70336">MEAVVQQLFHQSQLDEQRNSGDQRPRPNQSRQQYIVQWNEKQLASRMTQMGIGGSQAVKKMVIAGNSHSSKLPLSNLQSILLSQMKVPLVHRECYLVCRVISDAIVEVGTSVLIEDLRDDVEELILFNFQYDLTNTTWLSKGTIMLVKEPYLKYSGGESGLQIRVDSPSDVIFIDEADELRLQAYGASKWYVPSKLTFDQLRQKGNDSYAAKNYEAALKWYKKAMLLVPDSPVIYLNQAACLLELGCYCEAHEKAGKALSSGADKRRLFTGELLGKAAYGMREWQLAIDHFKRLHHDYPSDKEVSSLLNKANDRLQESLTGDYNLNELYKQSVLQKKLYMDVADYVGPVEIVDIKGKGKGLVATRDVQKGTLLLVSKAFCLAFEDDLKADLCSITTFERTMETKKQALCIIKAIQMLRKNKHKASDLYALFAGDMPRGVEIPSGVIDTARIEKICTYNRISLEPEFDVSQVKEQIPKGEDRGSGLWILPSFINHSCLDPQKAWQIIKAVLPQLRNTYARRHQLKTQLISALVDSATFFMKINKHQEAISLLKEADEYVGEEFWHVYGVFIRINISYCYFALRDLAQAKQYALEAVAMNKLRFGWDVTLFKMLFPNLAKS</sequence>
<evidence type="ECO:0000313" key="4">
    <source>
        <dbReference type="WBParaSite" id="jg18468"/>
    </source>
</evidence>
<dbReference type="SUPFAM" id="SSF82199">
    <property type="entry name" value="SET domain"/>
    <property type="match status" value="1"/>
</dbReference>
<keyword evidence="3" id="KW-1185">Reference proteome</keyword>
<keyword evidence="1" id="KW-0802">TPR repeat</keyword>
<dbReference type="PANTHER" id="PTHR47643">
    <property type="entry name" value="TPR DOMAIN PROTEIN (AFU_ORTHOLOGUE AFUA_5G12710)"/>
    <property type="match status" value="1"/>
</dbReference>
<evidence type="ECO:0000256" key="1">
    <source>
        <dbReference type="PROSITE-ProRule" id="PRU00339"/>
    </source>
</evidence>